<dbReference type="InterPro" id="IPR036962">
    <property type="entry name" value="Glyco_hydro_3_N_sf"/>
</dbReference>
<dbReference type="FunFam" id="3.40.50.1700:FF:000003">
    <property type="entry name" value="Probable beta-glucosidase"/>
    <property type="match status" value="1"/>
</dbReference>
<dbReference type="HOGENOM" id="CLU_004542_2_3_1"/>
<dbReference type="SUPFAM" id="SSF52279">
    <property type="entry name" value="Beta-D-glucan exohydrolase, C-terminal domain"/>
    <property type="match status" value="1"/>
</dbReference>
<evidence type="ECO:0000256" key="10">
    <source>
        <dbReference type="ARBA" id="ARBA00023180"/>
    </source>
</evidence>
<keyword evidence="6" id="KW-0964">Secreted</keyword>
<feature type="chain" id="PRO_5004507677" description="beta-glucosidase" evidence="14">
    <location>
        <begin position="17"/>
        <end position="732"/>
    </location>
</feature>
<dbReference type="GO" id="GO:0008422">
    <property type="term" value="F:beta-glucosidase activity"/>
    <property type="evidence" value="ECO:0007669"/>
    <property type="project" value="UniProtKB-EC"/>
</dbReference>
<dbReference type="AlphaFoldDB" id="S3D1C5"/>
<accession>S3D1C5</accession>
<dbReference type="Gene3D" id="3.40.50.1700">
    <property type="entry name" value="Glycoside hydrolase family 3 C-terminal domain"/>
    <property type="match status" value="1"/>
</dbReference>
<evidence type="ECO:0000256" key="12">
    <source>
        <dbReference type="ARBA" id="ARBA00023295"/>
    </source>
</evidence>
<dbReference type="Pfam" id="PF01915">
    <property type="entry name" value="Glyco_hydro_3_C"/>
    <property type="match status" value="1"/>
</dbReference>
<name>S3D1C5_GLAL2</name>
<comment type="pathway">
    <text evidence="3">Glycan metabolism; cellulose degradation.</text>
</comment>
<organism evidence="16 17">
    <name type="scientific">Glarea lozoyensis (strain ATCC 20868 / MF5171)</name>
    <dbReference type="NCBI Taxonomy" id="1116229"/>
    <lineage>
        <taxon>Eukaryota</taxon>
        <taxon>Fungi</taxon>
        <taxon>Dikarya</taxon>
        <taxon>Ascomycota</taxon>
        <taxon>Pezizomycotina</taxon>
        <taxon>Leotiomycetes</taxon>
        <taxon>Helotiales</taxon>
        <taxon>Helotiaceae</taxon>
        <taxon>Glarea</taxon>
    </lineage>
</organism>
<dbReference type="Pfam" id="PF00933">
    <property type="entry name" value="Glyco_hydro_3"/>
    <property type="match status" value="1"/>
</dbReference>
<evidence type="ECO:0000256" key="8">
    <source>
        <dbReference type="ARBA" id="ARBA00022801"/>
    </source>
</evidence>
<evidence type="ECO:0000256" key="11">
    <source>
        <dbReference type="ARBA" id="ARBA00023277"/>
    </source>
</evidence>
<protein>
    <recommendedName>
        <fullName evidence="5">beta-glucosidase</fullName>
        <ecNumber evidence="5">3.2.1.21</ecNumber>
    </recommendedName>
</protein>
<keyword evidence="13" id="KW-0624">Polysaccharide degradation</keyword>
<keyword evidence="7 14" id="KW-0732">Signal</keyword>
<dbReference type="EMBL" id="KE145371">
    <property type="protein sequence ID" value="EPE25806.1"/>
    <property type="molecule type" value="Genomic_DNA"/>
</dbReference>
<dbReference type="OMA" id="MTDWNAQ"/>
<dbReference type="GO" id="GO:0030245">
    <property type="term" value="P:cellulose catabolic process"/>
    <property type="evidence" value="ECO:0007669"/>
    <property type="project" value="UniProtKB-KW"/>
</dbReference>
<dbReference type="EC" id="3.2.1.21" evidence="5"/>
<dbReference type="OrthoDB" id="434at2759"/>
<dbReference type="InterPro" id="IPR017853">
    <property type="entry name" value="GH"/>
</dbReference>
<feature type="domain" description="Fibronectin type III-like" evidence="15">
    <location>
        <begin position="650"/>
        <end position="720"/>
    </location>
</feature>
<evidence type="ECO:0000313" key="16">
    <source>
        <dbReference type="EMBL" id="EPE25806.1"/>
    </source>
</evidence>
<keyword evidence="12 16" id="KW-0326">Glycosidase</keyword>
<dbReference type="Gene3D" id="3.20.20.300">
    <property type="entry name" value="Glycoside hydrolase, family 3, N-terminal domain"/>
    <property type="match status" value="1"/>
</dbReference>
<dbReference type="Pfam" id="PF14310">
    <property type="entry name" value="Fn3-like"/>
    <property type="match status" value="1"/>
</dbReference>
<dbReference type="PANTHER" id="PTHR42715:SF28">
    <property type="entry name" value="BETA-GLUCOSIDASE L-RELATED"/>
    <property type="match status" value="1"/>
</dbReference>
<evidence type="ECO:0000259" key="15">
    <source>
        <dbReference type="SMART" id="SM01217"/>
    </source>
</evidence>
<evidence type="ECO:0000256" key="6">
    <source>
        <dbReference type="ARBA" id="ARBA00022525"/>
    </source>
</evidence>
<feature type="signal peptide" evidence="14">
    <location>
        <begin position="1"/>
        <end position="16"/>
    </location>
</feature>
<proteinExistence type="inferred from homology"/>
<comment type="catalytic activity">
    <reaction evidence="1">
        <text>Hydrolysis of terminal, non-reducing beta-D-glucosyl residues with release of beta-D-glucose.</text>
        <dbReference type="EC" id="3.2.1.21"/>
    </reaction>
</comment>
<dbReference type="InterPro" id="IPR026891">
    <property type="entry name" value="Fn3-like"/>
</dbReference>
<dbReference type="InterPro" id="IPR036881">
    <property type="entry name" value="Glyco_hydro_3_C_sf"/>
</dbReference>
<dbReference type="Proteomes" id="UP000016922">
    <property type="component" value="Unassembled WGS sequence"/>
</dbReference>
<evidence type="ECO:0000256" key="13">
    <source>
        <dbReference type="ARBA" id="ARBA00023326"/>
    </source>
</evidence>
<evidence type="ECO:0000256" key="5">
    <source>
        <dbReference type="ARBA" id="ARBA00012744"/>
    </source>
</evidence>
<evidence type="ECO:0000256" key="3">
    <source>
        <dbReference type="ARBA" id="ARBA00004987"/>
    </source>
</evidence>
<evidence type="ECO:0000313" key="17">
    <source>
        <dbReference type="Proteomes" id="UP000016922"/>
    </source>
</evidence>
<dbReference type="eggNOG" id="ENOG502QR4D">
    <property type="taxonomic scope" value="Eukaryota"/>
</dbReference>
<dbReference type="SUPFAM" id="SSF51445">
    <property type="entry name" value="(Trans)glycosidases"/>
    <property type="match status" value="1"/>
</dbReference>
<dbReference type="KEGG" id="glz:GLAREA_01718"/>
<keyword evidence="10" id="KW-0325">Glycoprotein</keyword>
<dbReference type="InterPro" id="IPR002772">
    <property type="entry name" value="Glyco_hydro_3_C"/>
</dbReference>
<dbReference type="GO" id="GO:0005576">
    <property type="term" value="C:extracellular region"/>
    <property type="evidence" value="ECO:0007669"/>
    <property type="project" value="UniProtKB-SubCell"/>
</dbReference>
<dbReference type="PRINTS" id="PR00133">
    <property type="entry name" value="GLHYDRLASE3"/>
</dbReference>
<dbReference type="InterPro" id="IPR001764">
    <property type="entry name" value="Glyco_hydro_3_N"/>
</dbReference>
<evidence type="ECO:0000256" key="4">
    <source>
        <dbReference type="ARBA" id="ARBA00005336"/>
    </source>
</evidence>
<dbReference type="FunFam" id="3.20.20.300:FF:000002">
    <property type="entry name" value="Probable beta-glucosidase"/>
    <property type="match status" value="1"/>
</dbReference>
<dbReference type="InterPro" id="IPR013783">
    <property type="entry name" value="Ig-like_fold"/>
</dbReference>
<dbReference type="FunFam" id="2.60.40.10:FF:000757">
    <property type="entry name" value="Beta-glucosidase G"/>
    <property type="match status" value="1"/>
</dbReference>
<comment type="similarity">
    <text evidence="4">Belongs to the glycosyl hydrolase 3 family.</text>
</comment>
<sequence length="732" mass="76611">MRKQFLFLTVAAVVSAQGFAADWDAAYTKAKTALGKLSQNDRLAIVSGIGWGKGPCAGNTGAATSIGFRSLCLQDGPLGVRGASSVTAFPPGVQAASTWDRALMRDRGKGIGQQSKALGVNVILGPVAGPLGKIPNGGRNWEGFGSDPYLCGVAMEQTVGGIQEGGAQACAKHYIGNEQEKERDTVNSVIDDRTLHELYLWPFAEAVRANVASIMCSYNKVGGKWACESQQMMDAILKKELGYKGYVVTDWDAQHTTVDSANAGLDMTMPGSSYGGTLNVLWGNNMLGNAVKNSQVSQGRLDDMVTRILASWYLTKQDSGYPATAINQNTNNGGPNVQGNGATNAKLVARDGIVLLKNLANVLPLKAPKSIAIIGSHAVANPKGINSCVDMGCNTGALTMGWGSGSASLPYLSSPADAITTRAKKSGTTITTSTSDSTSAGASAAQNAEIAIVFITADSGEGYITVETNAGDRNNLEAWHSGADLVKAVAAINKNTIVVIHSVGPIILESFVDLGNVKAIVWAGLPGQESGNALVEILWGDASPSGKLPYTIAKQQRDYGTNLQSGTDSFSEGLFIDYRYLDKNNIAPRFEFGFGLSYTTFNYSSLAITSTATSGPATGNIVPGGISSLFDIVATVTMTLSNSGAVSGAEVAQLYLGFPSSAPSTPVRQLRGFQKTLVAGGASTTVKFELRRKDLSYWDASGKRWVLPAGNFKVEVGASSKDLRLSGSIVVT</sequence>
<dbReference type="InterPro" id="IPR050288">
    <property type="entry name" value="Cellulose_deg_GH3"/>
</dbReference>
<keyword evidence="17" id="KW-1185">Reference proteome</keyword>
<evidence type="ECO:0000256" key="14">
    <source>
        <dbReference type="SAM" id="SignalP"/>
    </source>
</evidence>
<comment type="subcellular location">
    <subcellularLocation>
        <location evidence="2">Secreted</location>
    </subcellularLocation>
</comment>
<keyword evidence="11" id="KW-0119">Carbohydrate metabolism</keyword>
<evidence type="ECO:0000256" key="9">
    <source>
        <dbReference type="ARBA" id="ARBA00023001"/>
    </source>
</evidence>
<gene>
    <name evidence="16" type="ORF">GLAREA_01718</name>
</gene>
<dbReference type="GeneID" id="19460776"/>
<dbReference type="PANTHER" id="PTHR42715">
    <property type="entry name" value="BETA-GLUCOSIDASE"/>
    <property type="match status" value="1"/>
</dbReference>
<dbReference type="RefSeq" id="XP_008087125.1">
    <property type="nucleotide sequence ID" value="XM_008088934.1"/>
</dbReference>
<keyword evidence="9" id="KW-0136">Cellulose degradation</keyword>
<dbReference type="Gene3D" id="2.60.40.10">
    <property type="entry name" value="Immunoglobulins"/>
    <property type="match status" value="1"/>
</dbReference>
<evidence type="ECO:0000256" key="7">
    <source>
        <dbReference type="ARBA" id="ARBA00022729"/>
    </source>
</evidence>
<evidence type="ECO:0000256" key="1">
    <source>
        <dbReference type="ARBA" id="ARBA00000448"/>
    </source>
</evidence>
<reference evidence="16 17" key="1">
    <citation type="journal article" date="2013" name="BMC Genomics">
        <title>Genomics-driven discovery of the pneumocandin biosynthetic gene cluster in the fungus Glarea lozoyensis.</title>
        <authorList>
            <person name="Chen L."/>
            <person name="Yue Q."/>
            <person name="Zhang X."/>
            <person name="Xiang M."/>
            <person name="Wang C."/>
            <person name="Li S."/>
            <person name="Che Y."/>
            <person name="Ortiz-Lopez F.J."/>
            <person name="Bills G.F."/>
            <person name="Liu X."/>
            <person name="An Z."/>
        </authorList>
    </citation>
    <scope>NUCLEOTIDE SEQUENCE [LARGE SCALE GENOMIC DNA]</scope>
    <source>
        <strain evidence="17">ATCC 20868 / MF5171</strain>
    </source>
</reference>
<evidence type="ECO:0000256" key="2">
    <source>
        <dbReference type="ARBA" id="ARBA00004613"/>
    </source>
</evidence>
<dbReference type="SMART" id="SM01217">
    <property type="entry name" value="Fn3_like"/>
    <property type="match status" value="1"/>
</dbReference>
<keyword evidence="8" id="KW-0378">Hydrolase</keyword>